<evidence type="ECO:0000313" key="3">
    <source>
        <dbReference type="EMBL" id="OGG15032.1"/>
    </source>
</evidence>
<dbReference type="InterPro" id="IPR013783">
    <property type="entry name" value="Ig-like_fold"/>
</dbReference>
<dbReference type="STRING" id="1798375.A2773_02100"/>
<reference evidence="3 4" key="1">
    <citation type="journal article" date="2016" name="Nat. Commun.">
        <title>Thousands of microbial genomes shed light on interconnected biogeochemical processes in an aquifer system.</title>
        <authorList>
            <person name="Anantharaman K."/>
            <person name="Brown C.T."/>
            <person name="Hug L.A."/>
            <person name="Sharon I."/>
            <person name="Castelle C.J."/>
            <person name="Probst A.J."/>
            <person name="Thomas B.C."/>
            <person name="Singh A."/>
            <person name="Wilkins M.J."/>
            <person name="Karaoz U."/>
            <person name="Brodie E.L."/>
            <person name="Williams K.H."/>
            <person name="Hubbard S.S."/>
            <person name="Banfield J.F."/>
        </authorList>
    </citation>
    <scope>NUCLEOTIDE SEQUENCE [LARGE SCALE GENOMIC DNA]</scope>
</reference>
<dbReference type="Gene3D" id="2.60.40.10">
    <property type="entry name" value="Immunoglobulins"/>
    <property type="match status" value="1"/>
</dbReference>
<feature type="transmembrane region" description="Helical" evidence="1">
    <location>
        <begin position="409"/>
        <end position="428"/>
    </location>
</feature>
<feature type="transmembrane region" description="Helical" evidence="1">
    <location>
        <begin position="7"/>
        <end position="28"/>
    </location>
</feature>
<dbReference type="InterPro" id="IPR003961">
    <property type="entry name" value="FN3_dom"/>
</dbReference>
<dbReference type="Gene3D" id="2.60.40.380">
    <property type="entry name" value="Purple acid phosphatase-like, N-terminal"/>
    <property type="match status" value="1"/>
</dbReference>
<dbReference type="GO" id="GO:0003993">
    <property type="term" value="F:acid phosphatase activity"/>
    <property type="evidence" value="ECO:0007669"/>
    <property type="project" value="InterPro"/>
</dbReference>
<dbReference type="Proteomes" id="UP000177383">
    <property type="component" value="Unassembled WGS sequence"/>
</dbReference>
<keyword evidence="1" id="KW-0812">Transmembrane</keyword>
<keyword evidence="1" id="KW-0472">Membrane</keyword>
<dbReference type="Pfam" id="PF16656">
    <property type="entry name" value="Pur_ac_phosph_N"/>
    <property type="match status" value="1"/>
</dbReference>
<dbReference type="Pfam" id="PF19077">
    <property type="entry name" value="Big_13"/>
    <property type="match status" value="1"/>
</dbReference>
<dbReference type="SMART" id="SM00060">
    <property type="entry name" value="FN3"/>
    <property type="match status" value="1"/>
</dbReference>
<dbReference type="AlphaFoldDB" id="A0A1F5ZSE1"/>
<dbReference type="EMBL" id="MFJE01000006">
    <property type="protein sequence ID" value="OGG15032.1"/>
    <property type="molecule type" value="Genomic_DNA"/>
</dbReference>
<evidence type="ECO:0000313" key="4">
    <source>
        <dbReference type="Proteomes" id="UP000177383"/>
    </source>
</evidence>
<gene>
    <name evidence="3" type="ORF">A2773_02100</name>
</gene>
<accession>A0A1F5ZSE1</accession>
<dbReference type="InterPro" id="IPR044016">
    <property type="entry name" value="Big_13"/>
</dbReference>
<name>A0A1F5ZSE1_9BACT</name>
<dbReference type="InterPro" id="IPR008963">
    <property type="entry name" value="Purple_acid_Pase-like_N"/>
</dbReference>
<comment type="caution">
    <text evidence="3">The sequence shown here is derived from an EMBL/GenBank/DDBJ whole genome shotgun (WGS) entry which is preliminary data.</text>
</comment>
<sequence length="429" mass="46739">MYRREKRIPTFVALIVILFGLGGGILLLETQRPISTSADTTLIPSNMHLTNISDSQFSVSWMTSTDTTGYIEYSSDKSKWEVAFDDRDVDGKAKNYSVHHVNVKNLKENTPYYFRIISGGTRYDNEGKFFQQDTGPKLATSLSLNPAYGVIYDENDKEVAGAIIYLTLGKGLPLSTLIKDKGTWLIPLNNVRTQDLLSRPTLQEPEVIQISVLHKDGKTSYATTDTNNASPVPSMNLGKSYDFRNLKSRSKQDSVAQKKTDQAVLGEESVQKVSILFPDRDGTTTIDSQPLIRGTGITGQDVVITVNSTPQIGKVTVDKNGAWSFRPKSALGAGSHTVSITTVDSAGKSVTLSRKFIVLKSGERVLGEATPSGSLSPTLFPSTTPFETIAPTEILTPTPPVTGFMTPTYIFLTVGALLVIAGLKFIFLP</sequence>
<organism evidence="3 4">
    <name type="scientific">Candidatus Gottesmanbacteria bacterium RIFCSPHIGHO2_01_FULL_39_10</name>
    <dbReference type="NCBI Taxonomy" id="1798375"/>
    <lineage>
        <taxon>Bacteria</taxon>
        <taxon>Candidatus Gottesmaniibacteriota</taxon>
    </lineage>
</organism>
<evidence type="ECO:0000259" key="2">
    <source>
        <dbReference type="SMART" id="SM00060"/>
    </source>
</evidence>
<dbReference type="SUPFAM" id="SSF49363">
    <property type="entry name" value="Purple acid phosphatase, N-terminal domain"/>
    <property type="match status" value="1"/>
</dbReference>
<dbReference type="CDD" id="cd00063">
    <property type="entry name" value="FN3"/>
    <property type="match status" value="1"/>
</dbReference>
<protein>
    <recommendedName>
        <fullName evidence="2">Fibronectin type-III domain-containing protein</fullName>
    </recommendedName>
</protein>
<dbReference type="InterPro" id="IPR015914">
    <property type="entry name" value="PAPs_N"/>
</dbReference>
<dbReference type="GO" id="GO:0046872">
    <property type="term" value="F:metal ion binding"/>
    <property type="evidence" value="ECO:0007669"/>
    <property type="project" value="InterPro"/>
</dbReference>
<proteinExistence type="predicted"/>
<feature type="domain" description="Fibronectin type-III" evidence="2">
    <location>
        <begin position="41"/>
        <end position="127"/>
    </location>
</feature>
<evidence type="ECO:0000256" key="1">
    <source>
        <dbReference type="SAM" id="Phobius"/>
    </source>
</evidence>
<keyword evidence="1" id="KW-1133">Transmembrane helix</keyword>